<proteinExistence type="predicted"/>
<feature type="domain" description="Serine aminopeptidase S33" evidence="1">
    <location>
        <begin position="63"/>
        <end position="172"/>
    </location>
</feature>
<reference evidence="3" key="2">
    <citation type="submission" date="2016-04" db="EMBL/GenBank/DDBJ databases">
        <title>First Complete Genome Sequence of a Subdivision 6 Acidobacterium.</title>
        <authorList>
            <person name="Huang S."/>
            <person name="Vieira S."/>
            <person name="Bunk B."/>
            <person name="Riedel T."/>
            <person name="Sproeer C."/>
            <person name="Overmann J."/>
        </authorList>
    </citation>
    <scope>NUCLEOTIDE SEQUENCE [LARGE SCALE GENOMIC DNA]</scope>
    <source>
        <strain evidence="3">DSM 100886 HEG_-6_39</strain>
    </source>
</reference>
<dbReference type="STRING" id="1855912.LuPra_05790"/>
<keyword evidence="2" id="KW-0808">Transferase</keyword>
<keyword evidence="3" id="KW-1185">Reference proteome</keyword>
<dbReference type="OrthoDB" id="9780269at2"/>
<dbReference type="SUPFAM" id="SSF53474">
    <property type="entry name" value="alpha/beta-Hydrolases"/>
    <property type="match status" value="1"/>
</dbReference>
<dbReference type="GO" id="GO:0016740">
    <property type="term" value="F:transferase activity"/>
    <property type="evidence" value="ECO:0007669"/>
    <property type="project" value="UniProtKB-KW"/>
</dbReference>
<evidence type="ECO:0000259" key="1">
    <source>
        <dbReference type="Pfam" id="PF12146"/>
    </source>
</evidence>
<dbReference type="PANTHER" id="PTHR42886:SF29">
    <property type="entry name" value="PUMMELIG, ISOFORM A"/>
    <property type="match status" value="1"/>
</dbReference>
<evidence type="ECO:0000313" key="3">
    <source>
        <dbReference type="Proteomes" id="UP000076079"/>
    </source>
</evidence>
<name>A0A143PXE8_LUTPR</name>
<dbReference type="Pfam" id="PF12146">
    <property type="entry name" value="Hydrolase_4"/>
    <property type="match status" value="1"/>
</dbReference>
<dbReference type="Proteomes" id="UP000076079">
    <property type="component" value="Chromosome"/>
</dbReference>
<dbReference type="EMBL" id="CP015136">
    <property type="protein sequence ID" value="AMY12514.1"/>
    <property type="molecule type" value="Genomic_DNA"/>
</dbReference>
<dbReference type="KEGG" id="abac:LuPra_05790"/>
<dbReference type="AlphaFoldDB" id="A0A143PXE8"/>
<dbReference type="InterPro" id="IPR029058">
    <property type="entry name" value="AB_hydrolase_fold"/>
</dbReference>
<reference evidence="2 3" key="1">
    <citation type="journal article" date="2016" name="Genome Announc.">
        <title>First Complete Genome Sequence of a Subdivision 6 Acidobacterium Strain.</title>
        <authorList>
            <person name="Huang S."/>
            <person name="Vieira S."/>
            <person name="Bunk B."/>
            <person name="Riedel T."/>
            <person name="Sproer C."/>
            <person name="Overmann J."/>
        </authorList>
    </citation>
    <scope>NUCLEOTIDE SEQUENCE [LARGE SCALE GENOMIC DNA]</scope>
    <source>
        <strain evidence="3">DSM 100886 HEG_-6_39</strain>
    </source>
</reference>
<dbReference type="PATRIC" id="fig|1813736.3.peg.6087"/>
<accession>A0A143PXE8</accession>
<dbReference type="InterPro" id="IPR022742">
    <property type="entry name" value="Hydrolase_4"/>
</dbReference>
<gene>
    <name evidence="2" type="ORF">LuPra_05790</name>
</gene>
<organism evidence="2 3">
    <name type="scientific">Luteitalea pratensis</name>
    <dbReference type="NCBI Taxonomy" id="1855912"/>
    <lineage>
        <taxon>Bacteria</taxon>
        <taxon>Pseudomonadati</taxon>
        <taxon>Acidobacteriota</taxon>
        <taxon>Vicinamibacteria</taxon>
        <taxon>Vicinamibacterales</taxon>
        <taxon>Vicinamibacteraceae</taxon>
        <taxon>Luteitalea</taxon>
    </lineage>
</organism>
<sequence length="278" mass="29530">MPPPVAAPDLDAFRDRETMSAASDLRLLPFEIRNAEGERIDAAWRHARGDRSPASSDPRSAPMVVIGHGVTSHWDRPWQTELSAALSHAGIASVLVSFAGNGASEGRFEDVTPTKEVADLGSVLDALQAWGVTRLMYAGHSMGGAVGAIRAAADDRIELLVSLAGMFHVHTFMQRTFGHLPYGGLMLDKPGCAWNHALEADAARLASLTAQAAAVRVPWLLVHGDADELVPLQDSLDARAAAGGRPDLVVLPGVDHRFTGAIPAVCDAVVPWLVRHLA</sequence>
<dbReference type="PANTHER" id="PTHR42886">
    <property type="entry name" value="RE40534P-RELATED"/>
    <property type="match status" value="1"/>
</dbReference>
<evidence type="ECO:0000313" key="2">
    <source>
        <dbReference type="EMBL" id="AMY12514.1"/>
    </source>
</evidence>
<dbReference type="Gene3D" id="3.40.50.1820">
    <property type="entry name" value="alpha/beta hydrolase"/>
    <property type="match status" value="1"/>
</dbReference>
<protein>
    <submittedName>
        <fullName evidence="2">Acetoin dehydrogenase E2 subunit dihydrolipoyllysine-residue acetyltransferase</fullName>
    </submittedName>
</protein>
<dbReference type="RefSeq" id="WP_110173965.1">
    <property type="nucleotide sequence ID" value="NZ_CP015136.1"/>
</dbReference>